<dbReference type="PROSITE" id="PS50977">
    <property type="entry name" value="HTH_TETR_2"/>
    <property type="match status" value="1"/>
</dbReference>
<evidence type="ECO:0000259" key="5">
    <source>
        <dbReference type="PROSITE" id="PS50977"/>
    </source>
</evidence>
<evidence type="ECO:0000256" key="3">
    <source>
        <dbReference type="ARBA" id="ARBA00023163"/>
    </source>
</evidence>
<dbReference type="RefSeq" id="WP_085797548.1">
    <property type="nucleotide sequence ID" value="NZ_FWFO01000004.1"/>
</dbReference>
<reference evidence="6 7" key="1">
    <citation type="submission" date="2017-03" db="EMBL/GenBank/DDBJ databases">
        <authorList>
            <person name="Afonso C.L."/>
            <person name="Miller P.J."/>
            <person name="Scott M.A."/>
            <person name="Spackman E."/>
            <person name="Goraichik I."/>
            <person name="Dimitrov K.M."/>
            <person name="Suarez D.L."/>
            <person name="Swayne D.E."/>
        </authorList>
    </citation>
    <scope>NUCLEOTIDE SEQUENCE [LARGE SCALE GENOMIC DNA]</scope>
    <source>
        <strain evidence="6 7">CECT 7639</strain>
    </source>
</reference>
<dbReference type="SUPFAM" id="SSF48498">
    <property type="entry name" value="Tetracyclin repressor-like, C-terminal domain"/>
    <property type="match status" value="1"/>
</dbReference>
<keyword evidence="3" id="KW-0804">Transcription</keyword>
<dbReference type="PANTHER" id="PTHR47506">
    <property type="entry name" value="TRANSCRIPTIONAL REGULATORY PROTEIN"/>
    <property type="match status" value="1"/>
</dbReference>
<dbReference type="AlphaFoldDB" id="A0A1Y5TN02"/>
<keyword evidence="1" id="KW-0805">Transcription regulation</keyword>
<dbReference type="Pfam" id="PF00440">
    <property type="entry name" value="TetR_N"/>
    <property type="match status" value="1"/>
</dbReference>
<gene>
    <name evidence="6" type="primary">yjdC</name>
    <name evidence="6" type="ORF">TRL7639_03926</name>
</gene>
<organism evidence="6 7">
    <name type="scientific">Falsiruegeria litorea R37</name>
    <dbReference type="NCBI Taxonomy" id="1200284"/>
    <lineage>
        <taxon>Bacteria</taxon>
        <taxon>Pseudomonadati</taxon>
        <taxon>Pseudomonadota</taxon>
        <taxon>Alphaproteobacteria</taxon>
        <taxon>Rhodobacterales</taxon>
        <taxon>Roseobacteraceae</taxon>
        <taxon>Falsiruegeria</taxon>
    </lineage>
</organism>
<dbReference type="SUPFAM" id="SSF46689">
    <property type="entry name" value="Homeodomain-like"/>
    <property type="match status" value="1"/>
</dbReference>
<dbReference type="InterPro" id="IPR036271">
    <property type="entry name" value="Tet_transcr_reg_TetR-rel_C_sf"/>
</dbReference>
<feature type="domain" description="HTH tetR-type" evidence="5">
    <location>
        <begin position="3"/>
        <end position="63"/>
    </location>
</feature>
<name>A0A1Y5TN02_9RHOB</name>
<dbReference type="PRINTS" id="PR00455">
    <property type="entry name" value="HTHTETR"/>
</dbReference>
<sequence length="191" mass="21342">MRPNKKDELVSKALEVFYRDGFHATGMDKLVVETGVSKTSMYKHFRTKDDLILAALELRDRNFREWFLNRVAEMADTPEGQLIAGFDALAEWFEEDNYRGCMFIKACSEFQEAEHPIHQQAARHKQILLEHLTGLAKTAGAKDPDCLGSQMLLLKEGAIVSSVLINSGAPARDAKAAARVLLDQALEHQAA</sequence>
<dbReference type="PANTHER" id="PTHR47506:SF1">
    <property type="entry name" value="HTH-TYPE TRANSCRIPTIONAL REGULATOR YJDC"/>
    <property type="match status" value="1"/>
</dbReference>
<proteinExistence type="predicted"/>
<dbReference type="Proteomes" id="UP000193077">
    <property type="component" value="Unassembled WGS sequence"/>
</dbReference>
<keyword evidence="7" id="KW-1185">Reference proteome</keyword>
<evidence type="ECO:0000256" key="1">
    <source>
        <dbReference type="ARBA" id="ARBA00023015"/>
    </source>
</evidence>
<dbReference type="GO" id="GO:0003677">
    <property type="term" value="F:DNA binding"/>
    <property type="evidence" value="ECO:0007669"/>
    <property type="project" value="UniProtKB-UniRule"/>
</dbReference>
<feature type="DNA-binding region" description="H-T-H motif" evidence="4">
    <location>
        <begin position="26"/>
        <end position="45"/>
    </location>
</feature>
<protein>
    <submittedName>
        <fullName evidence="6">HTH-type transcriptional regulator YjdC</fullName>
    </submittedName>
</protein>
<dbReference type="EMBL" id="FWFO01000004">
    <property type="protein sequence ID" value="SLN67917.1"/>
    <property type="molecule type" value="Genomic_DNA"/>
</dbReference>
<dbReference type="InterPro" id="IPR001647">
    <property type="entry name" value="HTH_TetR"/>
</dbReference>
<evidence type="ECO:0000313" key="6">
    <source>
        <dbReference type="EMBL" id="SLN67917.1"/>
    </source>
</evidence>
<dbReference type="OrthoDB" id="9787680at2"/>
<evidence type="ECO:0000256" key="4">
    <source>
        <dbReference type="PROSITE-ProRule" id="PRU00335"/>
    </source>
</evidence>
<evidence type="ECO:0000256" key="2">
    <source>
        <dbReference type="ARBA" id="ARBA00023125"/>
    </source>
</evidence>
<dbReference type="Gene3D" id="1.10.357.10">
    <property type="entry name" value="Tetracycline Repressor, domain 2"/>
    <property type="match status" value="1"/>
</dbReference>
<keyword evidence="2 4" id="KW-0238">DNA-binding</keyword>
<accession>A0A1Y5TN02</accession>
<dbReference type="InterPro" id="IPR009057">
    <property type="entry name" value="Homeodomain-like_sf"/>
</dbReference>
<evidence type="ECO:0000313" key="7">
    <source>
        <dbReference type="Proteomes" id="UP000193077"/>
    </source>
</evidence>